<dbReference type="InterPro" id="IPR036388">
    <property type="entry name" value="WH-like_DNA-bd_sf"/>
</dbReference>
<dbReference type="SUPFAM" id="SSF46689">
    <property type="entry name" value="Homeodomain-like"/>
    <property type="match status" value="1"/>
</dbReference>
<dbReference type="Gene3D" id="1.10.10.10">
    <property type="entry name" value="Winged helix-like DNA-binding domain superfamily/Winged helix DNA-binding domain"/>
    <property type="match status" value="1"/>
</dbReference>
<dbReference type="PANTHER" id="PTHR30514">
    <property type="entry name" value="GLUCOKINASE"/>
    <property type="match status" value="1"/>
</dbReference>
<dbReference type="SUPFAM" id="SSF53697">
    <property type="entry name" value="SIS domain"/>
    <property type="match status" value="1"/>
</dbReference>
<dbReference type="Proteomes" id="UP001597212">
    <property type="component" value="Unassembled WGS sequence"/>
</dbReference>
<dbReference type="PANTHER" id="PTHR30514:SF10">
    <property type="entry name" value="MURR_RPIR FAMILY TRANSCRIPTIONAL REGULATOR"/>
    <property type="match status" value="1"/>
</dbReference>
<dbReference type="Gene3D" id="3.40.50.10490">
    <property type="entry name" value="Glucose-6-phosphate isomerase like protein, domain 1"/>
    <property type="match status" value="1"/>
</dbReference>
<dbReference type="InterPro" id="IPR009057">
    <property type="entry name" value="Homeodomain-like_sf"/>
</dbReference>
<dbReference type="InterPro" id="IPR000281">
    <property type="entry name" value="HTH_RpiR"/>
</dbReference>
<proteinExistence type="predicted"/>
<dbReference type="InterPro" id="IPR046348">
    <property type="entry name" value="SIS_dom_sf"/>
</dbReference>
<dbReference type="PROSITE" id="PS51071">
    <property type="entry name" value="HTH_RPIR"/>
    <property type="match status" value="1"/>
</dbReference>
<feature type="domain" description="HTH rpiR-type" evidence="1">
    <location>
        <begin position="1"/>
        <end position="73"/>
    </location>
</feature>
<comment type="caution">
    <text evidence="2">The sequence shown here is derived from an EMBL/GenBank/DDBJ whole genome shotgun (WGS) entry which is preliminary data.</text>
</comment>
<accession>A0ABW4CVH8</accession>
<reference evidence="3" key="1">
    <citation type="journal article" date="2019" name="Int. J. Syst. Evol. Microbiol.">
        <title>The Global Catalogue of Microorganisms (GCM) 10K type strain sequencing project: providing services to taxonomists for standard genome sequencing and annotation.</title>
        <authorList>
            <consortium name="The Broad Institute Genomics Platform"/>
            <consortium name="The Broad Institute Genome Sequencing Center for Infectious Disease"/>
            <person name="Wu L."/>
            <person name="Ma J."/>
        </authorList>
    </citation>
    <scope>NUCLEOTIDE SEQUENCE [LARGE SCALE GENOMIC DNA]</scope>
    <source>
        <strain evidence="3">CCM 8912</strain>
    </source>
</reference>
<evidence type="ECO:0000259" key="1">
    <source>
        <dbReference type="PROSITE" id="PS51071"/>
    </source>
</evidence>
<gene>
    <name evidence="2" type="ORF">ACFQ5K_00525</name>
</gene>
<evidence type="ECO:0000313" key="3">
    <source>
        <dbReference type="Proteomes" id="UP001597212"/>
    </source>
</evidence>
<dbReference type="EMBL" id="JBHTOK010000003">
    <property type="protein sequence ID" value="MFD1439877.1"/>
    <property type="molecule type" value="Genomic_DNA"/>
</dbReference>
<evidence type="ECO:0000313" key="2">
    <source>
        <dbReference type="EMBL" id="MFD1439877.1"/>
    </source>
</evidence>
<protein>
    <submittedName>
        <fullName evidence="2">MurR/RpiR family transcriptional regulator</fullName>
    </submittedName>
</protein>
<dbReference type="Pfam" id="PF01418">
    <property type="entry name" value="HTH_6"/>
    <property type="match status" value="1"/>
</dbReference>
<name>A0ABW4CVH8_9LACO</name>
<dbReference type="RefSeq" id="WP_164506158.1">
    <property type="nucleotide sequence ID" value="NZ_JBHTOK010000003.1"/>
</dbReference>
<organism evidence="2 3">
    <name type="scientific">Lacticaseibacillus hegangensis</name>
    <dbReference type="NCBI Taxonomy" id="2486010"/>
    <lineage>
        <taxon>Bacteria</taxon>
        <taxon>Bacillati</taxon>
        <taxon>Bacillota</taxon>
        <taxon>Bacilli</taxon>
        <taxon>Lactobacillales</taxon>
        <taxon>Lactobacillaceae</taxon>
        <taxon>Lacticaseibacillus</taxon>
    </lineage>
</organism>
<dbReference type="InterPro" id="IPR047640">
    <property type="entry name" value="RpiR-like"/>
</dbReference>
<keyword evidence="3" id="KW-1185">Reference proteome</keyword>
<sequence>MLQILQTNTINSTPWTLADCILRLGPRLAKMSITELAQQCNVSEPTVSRFVVAAGFRNYTDMRDSARKEKLALKSSGFHIPETKLSLVKNEPREYLNFFGRELNRTMTDFINNADISLFDQLAQAIHHASRVFIFCFSSSRLIANIIQTDLARYGKIIYVPSTSDEQVIEAKQLRQGDLAIAISTYGYFVSKFSATIDIISNSPADTALFTQNPGIPETYLFKSVYAVTKTNNPITGSYILLLATEFLVRRYAETIGDDC</sequence>